<dbReference type="InterPro" id="IPR000182">
    <property type="entry name" value="GNAT_dom"/>
</dbReference>
<evidence type="ECO:0000313" key="2">
    <source>
        <dbReference type="EMBL" id="MCY0966792.1"/>
    </source>
</evidence>
<dbReference type="Pfam" id="PF00583">
    <property type="entry name" value="Acetyltransf_1"/>
    <property type="match status" value="1"/>
</dbReference>
<feature type="domain" description="N-acetyltransferase" evidence="1">
    <location>
        <begin position="3"/>
        <end position="169"/>
    </location>
</feature>
<dbReference type="RefSeq" id="WP_283174988.1">
    <property type="nucleotide sequence ID" value="NZ_JAPNOA010000056.1"/>
</dbReference>
<dbReference type="AlphaFoldDB" id="A0A9X3EFV6"/>
<dbReference type="Proteomes" id="UP001150830">
    <property type="component" value="Unassembled WGS sequence"/>
</dbReference>
<accession>A0A9X3EFV6</accession>
<organism evidence="2 3">
    <name type="scientific">Parathalassolituus penaei</name>
    <dbReference type="NCBI Taxonomy" id="2997323"/>
    <lineage>
        <taxon>Bacteria</taxon>
        <taxon>Pseudomonadati</taxon>
        <taxon>Pseudomonadota</taxon>
        <taxon>Gammaproteobacteria</taxon>
        <taxon>Oceanospirillales</taxon>
        <taxon>Oceanospirillaceae</taxon>
        <taxon>Parathalassolituus</taxon>
    </lineage>
</organism>
<dbReference type="GO" id="GO:0016747">
    <property type="term" value="F:acyltransferase activity, transferring groups other than amino-acyl groups"/>
    <property type="evidence" value="ECO:0007669"/>
    <property type="project" value="InterPro"/>
</dbReference>
<dbReference type="EMBL" id="JAPNOA010000056">
    <property type="protein sequence ID" value="MCY0966792.1"/>
    <property type="molecule type" value="Genomic_DNA"/>
</dbReference>
<dbReference type="CDD" id="cd04301">
    <property type="entry name" value="NAT_SF"/>
    <property type="match status" value="1"/>
</dbReference>
<dbReference type="SUPFAM" id="SSF55729">
    <property type="entry name" value="Acyl-CoA N-acyltransferases (Nat)"/>
    <property type="match status" value="1"/>
</dbReference>
<keyword evidence="3" id="KW-1185">Reference proteome</keyword>
<sequence length="169" mass="18548">MPYQIRPLQVSDLSAVMTIQARCYLDIEPERPEVMASKLAIPAHACLACESSQGLAAYLLCHPWVMGDIPALDTISTCPPAGQPCFYLHDLAVDPGARGQKLAQRLVQQALQIARDQGLDHAALVAVQGSLPFWRSLGFTDHTHRLSPELQQRLQKYGDSACYLARSVP</sequence>
<dbReference type="Gene3D" id="3.40.630.30">
    <property type="match status" value="1"/>
</dbReference>
<evidence type="ECO:0000313" key="3">
    <source>
        <dbReference type="Proteomes" id="UP001150830"/>
    </source>
</evidence>
<reference evidence="2" key="1">
    <citation type="submission" date="2022-11" db="EMBL/GenBank/DDBJ databases">
        <title>Parathalassolutuus dongxingensis gen. nov., sp. nov., a novel member of family Oceanospirillaceae isolated from a coastal shrimp pond in Guangxi, China.</title>
        <authorList>
            <person name="Chen H."/>
        </authorList>
    </citation>
    <scope>NUCLEOTIDE SEQUENCE</scope>
    <source>
        <strain evidence="2">G-43</strain>
    </source>
</reference>
<dbReference type="InterPro" id="IPR016181">
    <property type="entry name" value="Acyl_CoA_acyltransferase"/>
</dbReference>
<comment type="caution">
    <text evidence="2">The sequence shown here is derived from an EMBL/GenBank/DDBJ whole genome shotgun (WGS) entry which is preliminary data.</text>
</comment>
<name>A0A9X3EFV6_9GAMM</name>
<proteinExistence type="predicted"/>
<gene>
    <name evidence="2" type="ORF">OUO13_16545</name>
</gene>
<protein>
    <submittedName>
        <fullName evidence="2">GNAT family N-acetyltransferase</fullName>
    </submittedName>
</protein>
<dbReference type="PROSITE" id="PS51186">
    <property type="entry name" value="GNAT"/>
    <property type="match status" value="1"/>
</dbReference>
<evidence type="ECO:0000259" key="1">
    <source>
        <dbReference type="PROSITE" id="PS51186"/>
    </source>
</evidence>